<gene>
    <name evidence="5" type="ORF">ACFPFU_22355</name>
</gene>
<feature type="domain" description="HTH araC/xylS-type" evidence="4">
    <location>
        <begin position="237"/>
        <end position="335"/>
    </location>
</feature>
<evidence type="ECO:0000256" key="2">
    <source>
        <dbReference type="ARBA" id="ARBA00023125"/>
    </source>
</evidence>
<dbReference type="PRINTS" id="PR00032">
    <property type="entry name" value="HTHARAC"/>
</dbReference>
<dbReference type="InterPro" id="IPR020449">
    <property type="entry name" value="Tscrpt_reg_AraC-type_HTH"/>
</dbReference>
<comment type="caution">
    <text evidence="5">The sequence shown here is derived from an EMBL/GenBank/DDBJ whole genome shotgun (WGS) entry which is preliminary data.</text>
</comment>
<dbReference type="EMBL" id="JBHSJJ010000018">
    <property type="protein sequence ID" value="MFC4874463.1"/>
    <property type="molecule type" value="Genomic_DNA"/>
</dbReference>
<dbReference type="SMART" id="SM00342">
    <property type="entry name" value="HTH_ARAC"/>
    <property type="match status" value="1"/>
</dbReference>
<dbReference type="InterPro" id="IPR032687">
    <property type="entry name" value="AraC-type_N"/>
</dbReference>
<dbReference type="InterPro" id="IPR009057">
    <property type="entry name" value="Homeodomain-like_sf"/>
</dbReference>
<dbReference type="RefSeq" id="WP_377068332.1">
    <property type="nucleotide sequence ID" value="NZ_JBHSJJ010000018.1"/>
</dbReference>
<dbReference type="PANTHER" id="PTHR47894">
    <property type="entry name" value="HTH-TYPE TRANSCRIPTIONAL REGULATOR GADX"/>
    <property type="match status" value="1"/>
</dbReference>
<evidence type="ECO:0000256" key="1">
    <source>
        <dbReference type="ARBA" id="ARBA00023015"/>
    </source>
</evidence>
<dbReference type="SUPFAM" id="SSF46689">
    <property type="entry name" value="Homeodomain-like"/>
    <property type="match status" value="1"/>
</dbReference>
<name>A0ABV9T7N8_9BACT</name>
<keyword evidence="3" id="KW-0804">Transcription</keyword>
<evidence type="ECO:0000256" key="3">
    <source>
        <dbReference type="ARBA" id="ARBA00023163"/>
    </source>
</evidence>
<evidence type="ECO:0000313" key="6">
    <source>
        <dbReference type="Proteomes" id="UP001595818"/>
    </source>
</evidence>
<keyword evidence="2" id="KW-0238">DNA-binding</keyword>
<keyword evidence="1" id="KW-0805">Transcription regulation</keyword>
<dbReference type="PROSITE" id="PS01124">
    <property type="entry name" value="HTH_ARAC_FAMILY_2"/>
    <property type="match status" value="1"/>
</dbReference>
<organism evidence="5 6">
    <name type="scientific">Negadavirga shengliensis</name>
    <dbReference type="NCBI Taxonomy" id="1389218"/>
    <lineage>
        <taxon>Bacteria</taxon>
        <taxon>Pseudomonadati</taxon>
        <taxon>Bacteroidota</taxon>
        <taxon>Cytophagia</taxon>
        <taxon>Cytophagales</taxon>
        <taxon>Cyclobacteriaceae</taxon>
        <taxon>Negadavirga</taxon>
    </lineage>
</organism>
<protein>
    <submittedName>
        <fullName evidence="5">AraC family transcriptional regulator</fullName>
    </submittedName>
</protein>
<sequence>MQTLWVSMPILRNIVLGAARNRDELRQICAQGGITVADLDNPDMKLSLEQNCALMNASLQLSGDPNLGLHIGERTTVSVLGITGYLMESSKDLLTALHHLQQYTASFSRLYRFGIQLTADEAVYLCEPVSVWNDLSPETARQSVDISFAGTLHILRLLTGSQLWPLRVYYRYPRFADTRDHERILKCRPLFNQSCNALIFSRQDLQRRIIGYNQALNEVFINMLQQKLGEESHSFLQQTRTLILELSRLSFPTLEEVAERLHLTPRTLQRKLQEENTSFRVESESIKEELARNLLLSKSLTVGEIADRLGYADQAAFQRAFRQWTGATPKTYRNRQDKSV</sequence>
<evidence type="ECO:0000313" key="5">
    <source>
        <dbReference type="EMBL" id="MFC4874463.1"/>
    </source>
</evidence>
<reference evidence="6" key="1">
    <citation type="journal article" date="2019" name="Int. J. Syst. Evol. Microbiol.">
        <title>The Global Catalogue of Microorganisms (GCM) 10K type strain sequencing project: providing services to taxonomists for standard genome sequencing and annotation.</title>
        <authorList>
            <consortium name="The Broad Institute Genomics Platform"/>
            <consortium name="The Broad Institute Genome Sequencing Center for Infectious Disease"/>
            <person name="Wu L."/>
            <person name="Ma J."/>
        </authorList>
    </citation>
    <scope>NUCLEOTIDE SEQUENCE [LARGE SCALE GENOMIC DNA]</scope>
    <source>
        <strain evidence="6">CGMCC 4.7466</strain>
    </source>
</reference>
<dbReference type="InterPro" id="IPR018060">
    <property type="entry name" value="HTH_AraC"/>
</dbReference>
<dbReference type="Proteomes" id="UP001595818">
    <property type="component" value="Unassembled WGS sequence"/>
</dbReference>
<dbReference type="Pfam" id="PF12625">
    <property type="entry name" value="Arabinose_bd"/>
    <property type="match status" value="1"/>
</dbReference>
<accession>A0ABV9T7N8</accession>
<dbReference type="PANTHER" id="PTHR47894:SF1">
    <property type="entry name" value="HTH-TYPE TRANSCRIPTIONAL REGULATOR VQSM"/>
    <property type="match status" value="1"/>
</dbReference>
<evidence type="ECO:0000259" key="4">
    <source>
        <dbReference type="PROSITE" id="PS01124"/>
    </source>
</evidence>
<proteinExistence type="predicted"/>
<dbReference type="Gene3D" id="1.10.10.60">
    <property type="entry name" value="Homeodomain-like"/>
    <property type="match status" value="1"/>
</dbReference>
<dbReference type="Pfam" id="PF12833">
    <property type="entry name" value="HTH_18"/>
    <property type="match status" value="1"/>
</dbReference>
<keyword evidence="6" id="KW-1185">Reference proteome</keyword>